<protein>
    <submittedName>
        <fullName evidence="2">KEOPS complex subunit Cgi121</fullName>
    </submittedName>
</protein>
<dbReference type="InterPro" id="IPR036504">
    <property type="entry name" value="CGI121/TPRKB_sf"/>
</dbReference>
<dbReference type="SUPFAM" id="SSF143870">
    <property type="entry name" value="PF0523-like"/>
    <property type="match status" value="1"/>
</dbReference>
<dbReference type="InterPro" id="IPR013926">
    <property type="entry name" value="CGI121/TPRKB"/>
</dbReference>
<dbReference type="InterPro" id="IPR016799">
    <property type="entry name" value="UCP022062"/>
</dbReference>
<dbReference type="PIRSF" id="PIRSF022062">
    <property type="entry name" value="UCP022062"/>
    <property type="match status" value="1"/>
</dbReference>
<proteinExistence type="inferred from homology"/>
<comment type="caution">
    <text evidence="2">The sequence shown here is derived from an EMBL/GenBank/DDBJ whole genome shotgun (WGS) entry which is preliminary data.</text>
</comment>
<reference evidence="2 3" key="1">
    <citation type="journal article" date="2019" name="Int. J. Syst. Evol. Microbiol.">
        <title>The Global Catalogue of Microorganisms (GCM) 10K type strain sequencing project: providing services to taxonomists for standard genome sequencing and annotation.</title>
        <authorList>
            <consortium name="The Broad Institute Genomics Platform"/>
            <consortium name="The Broad Institute Genome Sequencing Center for Infectious Disease"/>
            <person name="Wu L."/>
            <person name="Ma J."/>
        </authorList>
    </citation>
    <scope>NUCLEOTIDE SEQUENCE [LARGE SCALE GENOMIC DNA]</scope>
    <source>
        <strain evidence="2 3">RDMS1</strain>
    </source>
</reference>
<dbReference type="Pfam" id="PF08617">
    <property type="entry name" value="CGI-121"/>
    <property type="match status" value="1"/>
</dbReference>
<keyword evidence="3" id="KW-1185">Reference proteome</keyword>
<dbReference type="NCBIfam" id="NF011465">
    <property type="entry name" value="PRK14886.1-1"/>
    <property type="match status" value="1"/>
</dbReference>
<gene>
    <name evidence="2" type="primary">cgi121</name>
    <name evidence="2" type="ORF">ACFQL7_15295</name>
</gene>
<dbReference type="Proteomes" id="UP001596417">
    <property type="component" value="Unassembled WGS sequence"/>
</dbReference>
<dbReference type="RefSeq" id="WP_264555816.1">
    <property type="nucleotide sequence ID" value="NZ_CP109979.1"/>
</dbReference>
<name>A0ABD5YTI3_9EURY</name>
<organism evidence="2 3">
    <name type="scientific">Halocatena marina</name>
    <dbReference type="NCBI Taxonomy" id="2934937"/>
    <lineage>
        <taxon>Archaea</taxon>
        <taxon>Methanobacteriati</taxon>
        <taxon>Methanobacteriota</taxon>
        <taxon>Stenosarchaea group</taxon>
        <taxon>Halobacteria</taxon>
        <taxon>Halobacteriales</taxon>
        <taxon>Natronomonadaceae</taxon>
        <taxon>Halocatena</taxon>
    </lineage>
</organism>
<evidence type="ECO:0000313" key="3">
    <source>
        <dbReference type="Proteomes" id="UP001596417"/>
    </source>
</evidence>
<dbReference type="Gene3D" id="3.30.2380.10">
    <property type="entry name" value="CGI121/TPRKB"/>
    <property type="match status" value="1"/>
</dbReference>
<comment type="similarity">
    <text evidence="1">Belongs to the CGI121/TPRKB family.</text>
</comment>
<evidence type="ECO:0000313" key="2">
    <source>
        <dbReference type="EMBL" id="MFC7191048.1"/>
    </source>
</evidence>
<dbReference type="GeneID" id="76200731"/>
<dbReference type="EMBL" id="JBHTAX010000001">
    <property type="protein sequence ID" value="MFC7191048.1"/>
    <property type="molecule type" value="Genomic_DNA"/>
</dbReference>
<sequence>MQLLEGRATIDDVDAFIAQLGEIESEYETTVQAFDARYVVDRAHLERALALADRAIERGANVARERGVEILLYAAGRRQIDQALELGVSEGETEIVVLVDGDERAVEPVRSMLEPAATLGAYDESRVRSYFEISDAEIAATDATLSDLVRERVALLDVEK</sequence>
<dbReference type="AlphaFoldDB" id="A0ABD5YTI3"/>
<evidence type="ECO:0000256" key="1">
    <source>
        <dbReference type="ARBA" id="ARBA00005546"/>
    </source>
</evidence>
<accession>A0ABD5YTI3</accession>